<proteinExistence type="predicted"/>
<dbReference type="AlphaFoldDB" id="G2XQM7"/>
<evidence type="ECO:0000256" key="1">
    <source>
        <dbReference type="SAM" id="SignalP"/>
    </source>
</evidence>
<sequence length="80" mass="9039">MYDVKCLLVIVVPLLQMDVPVCNVFVQVPSTCVQIIVCGWGCVAKGKEMENSKIPRCADYYSSPRFTLGNLRNAARERDW</sequence>
<dbReference type="EMBL" id="FQ790252">
    <property type="protein sequence ID" value="CCD43132.1"/>
    <property type="molecule type" value="Genomic_DNA"/>
</dbReference>
<evidence type="ECO:0008006" key="4">
    <source>
        <dbReference type="Google" id="ProtNLM"/>
    </source>
</evidence>
<reference evidence="3" key="1">
    <citation type="journal article" date="2011" name="PLoS Genet.">
        <title>Genomic analysis of the necrotrophic fungal pathogens Sclerotinia sclerotiorum and Botrytis cinerea.</title>
        <authorList>
            <person name="Amselem J."/>
            <person name="Cuomo C.A."/>
            <person name="van Kan J.A."/>
            <person name="Viaud M."/>
            <person name="Benito E.P."/>
            <person name="Couloux A."/>
            <person name="Coutinho P.M."/>
            <person name="de Vries R.P."/>
            <person name="Dyer P.S."/>
            <person name="Fillinger S."/>
            <person name="Fournier E."/>
            <person name="Gout L."/>
            <person name="Hahn M."/>
            <person name="Kohn L."/>
            <person name="Lapalu N."/>
            <person name="Plummer K.M."/>
            <person name="Pradier J.M."/>
            <person name="Quevillon E."/>
            <person name="Sharon A."/>
            <person name="Simon A."/>
            <person name="ten Have A."/>
            <person name="Tudzynski B."/>
            <person name="Tudzynski P."/>
            <person name="Wincker P."/>
            <person name="Andrew M."/>
            <person name="Anthouard V."/>
            <person name="Beever R.E."/>
            <person name="Beffa R."/>
            <person name="Benoit I."/>
            <person name="Bouzid O."/>
            <person name="Brault B."/>
            <person name="Chen Z."/>
            <person name="Choquer M."/>
            <person name="Collemare J."/>
            <person name="Cotton P."/>
            <person name="Danchin E.G."/>
            <person name="Da Silva C."/>
            <person name="Gautier A."/>
            <person name="Giraud C."/>
            <person name="Giraud T."/>
            <person name="Gonzalez C."/>
            <person name="Grossetete S."/>
            <person name="Guldener U."/>
            <person name="Henrissat B."/>
            <person name="Howlett B.J."/>
            <person name="Kodira C."/>
            <person name="Kretschmer M."/>
            <person name="Lappartient A."/>
            <person name="Leroch M."/>
            <person name="Levis C."/>
            <person name="Mauceli E."/>
            <person name="Neuveglise C."/>
            <person name="Oeser B."/>
            <person name="Pearson M."/>
            <person name="Poulain J."/>
            <person name="Poussereau N."/>
            <person name="Quesneville H."/>
            <person name="Rascle C."/>
            <person name="Schumacher J."/>
            <person name="Segurens B."/>
            <person name="Sexton A."/>
            <person name="Silva E."/>
            <person name="Sirven C."/>
            <person name="Soanes D.M."/>
            <person name="Talbot N.J."/>
            <person name="Templeton M."/>
            <person name="Yandava C."/>
            <person name="Yarden O."/>
            <person name="Zeng Q."/>
            <person name="Rollins J.A."/>
            <person name="Lebrun M.H."/>
            <person name="Dickman M."/>
        </authorList>
    </citation>
    <scope>NUCLEOTIDE SEQUENCE [LARGE SCALE GENOMIC DNA]</scope>
    <source>
        <strain evidence="3">T4</strain>
    </source>
</reference>
<dbReference type="Proteomes" id="UP000008177">
    <property type="component" value="Unplaced contigs"/>
</dbReference>
<keyword evidence="1" id="KW-0732">Signal</keyword>
<gene>
    <name evidence="2" type="ORF">BofuT4_uP069720.1</name>
</gene>
<name>G2XQM7_BOTF4</name>
<feature type="chain" id="PRO_5003439571" description="Peptidase S1 domain-containing protein" evidence="1">
    <location>
        <begin position="23"/>
        <end position="80"/>
    </location>
</feature>
<accession>G2XQM7</accession>
<evidence type="ECO:0000313" key="3">
    <source>
        <dbReference type="Proteomes" id="UP000008177"/>
    </source>
</evidence>
<evidence type="ECO:0000313" key="2">
    <source>
        <dbReference type="EMBL" id="CCD43132.1"/>
    </source>
</evidence>
<organism evidence="2 3">
    <name type="scientific">Botryotinia fuckeliana (strain T4)</name>
    <name type="common">Noble rot fungus</name>
    <name type="synonym">Botrytis cinerea</name>
    <dbReference type="NCBI Taxonomy" id="999810"/>
    <lineage>
        <taxon>Eukaryota</taxon>
        <taxon>Fungi</taxon>
        <taxon>Dikarya</taxon>
        <taxon>Ascomycota</taxon>
        <taxon>Pezizomycotina</taxon>
        <taxon>Leotiomycetes</taxon>
        <taxon>Helotiales</taxon>
        <taxon>Sclerotiniaceae</taxon>
        <taxon>Botrytis</taxon>
    </lineage>
</organism>
<dbReference type="HOGENOM" id="CLU_2589445_0_0_1"/>
<feature type="signal peptide" evidence="1">
    <location>
        <begin position="1"/>
        <end position="22"/>
    </location>
</feature>
<dbReference type="InParanoid" id="G2XQM7"/>
<protein>
    <recommendedName>
        <fullName evidence="4">Peptidase S1 domain-containing protein</fullName>
    </recommendedName>
</protein>